<evidence type="ECO:0000313" key="3">
    <source>
        <dbReference type="Proteomes" id="UP000597507"/>
    </source>
</evidence>
<sequence length="66" mass="6806">MRIAAARRRRDDERNGDGIGMAPSGPGGAVARAGHGAAAATRDDRTPPRAGVLGHELSTDWFLPAA</sequence>
<feature type="compositionally biased region" description="Low complexity" evidence="1">
    <location>
        <begin position="29"/>
        <end position="40"/>
    </location>
</feature>
<dbReference type="EMBL" id="BMKS01000001">
    <property type="protein sequence ID" value="GGG19896.1"/>
    <property type="molecule type" value="Genomic_DNA"/>
</dbReference>
<evidence type="ECO:0000313" key="2">
    <source>
        <dbReference type="EMBL" id="GGG19896.1"/>
    </source>
</evidence>
<gene>
    <name evidence="2" type="ORF">GCM10010964_05180</name>
</gene>
<name>A0A8J3EAV3_9PROT</name>
<organism evidence="2 3">
    <name type="scientific">Caldovatus sediminis</name>
    <dbReference type="NCBI Taxonomy" id="2041189"/>
    <lineage>
        <taxon>Bacteria</taxon>
        <taxon>Pseudomonadati</taxon>
        <taxon>Pseudomonadota</taxon>
        <taxon>Alphaproteobacteria</taxon>
        <taxon>Acetobacterales</taxon>
        <taxon>Roseomonadaceae</taxon>
        <taxon>Caldovatus</taxon>
    </lineage>
</organism>
<dbReference type="Proteomes" id="UP000597507">
    <property type="component" value="Unassembled WGS sequence"/>
</dbReference>
<dbReference type="RefSeq" id="WP_188898103.1">
    <property type="nucleotide sequence ID" value="NZ_BMKS01000001.1"/>
</dbReference>
<accession>A0A8J3EAV3</accession>
<keyword evidence="3" id="KW-1185">Reference proteome</keyword>
<feature type="region of interest" description="Disordered" evidence="1">
    <location>
        <begin position="1"/>
        <end position="52"/>
    </location>
</feature>
<dbReference type="AlphaFoldDB" id="A0A8J3EAV3"/>
<reference evidence="2 3" key="1">
    <citation type="journal article" date="2014" name="Int. J. Syst. Evol. Microbiol.">
        <title>Complete genome sequence of Corynebacterium casei LMG S-19264T (=DSM 44701T), isolated from a smear-ripened cheese.</title>
        <authorList>
            <consortium name="US DOE Joint Genome Institute (JGI-PGF)"/>
            <person name="Walter F."/>
            <person name="Albersmeier A."/>
            <person name="Kalinowski J."/>
            <person name="Ruckert C."/>
        </authorList>
    </citation>
    <scope>NUCLEOTIDE SEQUENCE [LARGE SCALE GENOMIC DNA]</scope>
    <source>
        <strain evidence="2 3">CGMCC 1.16330</strain>
    </source>
</reference>
<comment type="caution">
    <text evidence="2">The sequence shown here is derived from an EMBL/GenBank/DDBJ whole genome shotgun (WGS) entry which is preliminary data.</text>
</comment>
<proteinExistence type="predicted"/>
<protein>
    <submittedName>
        <fullName evidence="2">Uncharacterized protein</fullName>
    </submittedName>
</protein>
<evidence type="ECO:0000256" key="1">
    <source>
        <dbReference type="SAM" id="MobiDB-lite"/>
    </source>
</evidence>